<dbReference type="SUPFAM" id="SSF52833">
    <property type="entry name" value="Thioredoxin-like"/>
    <property type="match status" value="1"/>
</dbReference>
<protein>
    <submittedName>
        <fullName evidence="1">Sucrase ferredoxin</fullName>
    </submittedName>
</protein>
<evidence type="ECO:0000313" key="2">
    <source>
        <dbReference type="Proteomes" id="UP001501237"/>
    </source>
</evidence>
<sequence length="312" mass="33160">MGTSAGTLDSPDADAKIRCSDRSRAAALSPIGTAGTQDGFVLVEMPLPWPRDVGRTPEGVALAPLLAPRRHRLQAVVPADPAAPPQERGVILHSRPPGPGFNGYRRLRGRVGASLTATVAALLEAAADPAPSEFDAPGVDVLVCTHGTRDSCCGRRGAALAVRAADVPGAEVRRTSHLGGHRFAPTFLVLPQGTAWGYADPELVTKVVRREVPFGEVAEHYRGCTGLDGPQVQALELEVLRKVGWSLLDVPRTGTFDGTWADLSWREDGQTVIWAADVRAGRAVPMPRCMEPATPDGGSETEWDVTAVYRCQ</sequence>
<organism evidence="1 2">
    <name type="scientific">Actinocorallia longicatena</name>
    <dbReference type="NCBI Taxonomy" id="111803"/>
    <lineage>
        <taxon>Bacteria</taxon>
        <taxon>Bacillati</taxon>
        <taxon>Actinomycetota</taxon>
        <taxon>Actinomycetes</taxon>
        <taxon>Streptosporangiales</taxon>
        <taxon>Thermomonosporaceae</taxon>
        <taxon>Actinocorallia</taxon>
    </lineage>
</organism>
<reference evidence="2" key="1">
    <citation type="journal article" date="2019" name="Int. J. Syst. Evol. Microbiol.">
        <title>The Global Catalogue of Microorganisms (GCM) 10K type strain sequencing project: providing services to taxonomists for standard genome sequencing and annotation.</title>
        <authorList>
            <consortium name="The Broad Institute Genomics Platform"/>
            <consortium name="The Broad Institute Genome Sequencing Center for Infectious Disease"/>
            <person name="Wu L."/>
            <person name="Ma J."/>
        </authorList>
    </citation>
    <scope>NUCLEOTIDE SEQUENCE [LARGE SCALE GENOMIC DNA]</scope>
    <source>
        <strain evidence="2">JCM 9377</strain>
    </source>
</reference>
<dbReference type="InterPro" id="IPR009737">
    <property type="entry name" value="Aim32/Apd1-like"/>
</dbReference>
<dbReference type="Pfam" id="PF06999">
    <property type="entry name" value="Suc_Fer-like"/>
    <property type="match status" value="1"/>
</dbReference>
<comment type="caution">
    <text evidence="1">The sequence shown here is derived from an EMBL/GenBank/DDBJ whole genome shotgun (WGS) entry which is preliminary data.</text>
</comment>
<dbReference type="Proteomes" id="UP001501237">
    <property type="component" value="Unassembled WGS sequence"/>
</dbReference>
<dbReference type="PANTHER" id="PTHR31902:SF22">
    <property type="entry name" value="SLL1203 PROTEIN"/>
    <property type="match status" value="1"/>
</dbReference>
<gene>
    <name evidence="1" type="ORF">GCM10010468_55260</name>
</gene>
<proteinExistence type="predicted"/>
<keyword evidence="2" id="KW-1185">Reference proteome</keyword>
<dbReference type="EMBL" id="BAAAUV010000016">
    <property type="protein sequence ID" value="GAA3226773.1"/>
    <property type="molecule type" value="Genomic_DNA"/>
</dbReference>
<dbReference type="CDD" id="cd03062">
    <property type="entry name" value="TRX_Fd_Sucrase"/>
    <property type="match status" value="1"/>
</dbReference>
<dbReference type="PANTHER" id="PTHR31902">
    <property type="entry name" value="ACTIN PATCHES DISTAL PROTEIN 1"/>
    <property type="match status" value="1"/>
</dbReference>
<dbReference type="InterPro" id="IPR036249">
    <property type="entry name" value="Thioredoxin-like_sf"/>
</dbReference>
<dbReference type="Gene3D" id="3.40.30.10">
    <property type="entry name" value="Glutaredoxin"/>
    <property type="match status" value="1"/>
</dbReference>
<evidence type="ECO:0000313" key="1">
    <source>
        <dbReference type="EMBL" id="GAA3226773.1"/>
    </source>
</evidence>
<accession>A0ABP6QLQ9</accession>
<name>A0ABP6QLQ9_9ACTN</name>
<dbReference type="RefSeq" id="WP_344833869.1">
    <property type="nucleotide sequence ID" value="NZ_BAAAUV010000016.1"/>
</dbReference>